<evidence type="ECO:0000256" key="7">
    <source>
        <dbReference type="RuleBase" id="RU362057"/>
    </source>
</evidence>
<evidence type="ECO:0000256" key="4">
    <source>
        <dbReference type="ARBA" id="ARBA00022679"/>
    </source>
</evidence>
<dbReference type="EMBL" id="EQ973830">
    <property type="protein sequence ID" value="EEF43649.1"/>
    <property type="molecule type" value="Genomic_DNA"/>
</dbReference>
<evidence type="ECO:0000313" key="8">
    <source>
        <dbReference type="EMBL" id="EEF43649.1"/>
    </source>
</evidence>
<reference evidence="9" key="1">
    <citation type="journal article" date="2010" name="Nat. Biotechnol.">
        <title>Draft genome sequence of the oilseed species Ricinus communis.</title>
        <authorList>
            <person name="Chan A.P."/>
            <person name="Crabtree J."/>
            <person name="Zhao Q."/>
            <person name="Lorenzi H."/>
            <person name="Orvis J."/>
            <person name="Puiu D."/>
            <person name="Melake-Berhan A."/>
            <person name="Jones K.M."/>
            <person name="Redman J."/>
            <person name="Chen G."/>
            <person name="Cahoon E.B."/>
            <person name="Gedil M."/>
            <person name="Stanke M."/>
            <person name="Haas B.J."/>
            <person name="Wortman J.R."/>
            <person name="Fraser-Liggett C.M."/>
            <person name="Ravel J."/>
            <person name="Rabinowicz P.D."/>
        </authorList>
    </citation>
    <scope>NUCLEOTIDE SEQUENCE [LARGE SCALE GENOMIC DNA]</scope>
    <source>
        <strain evidence="9">cv. Hale</strain>
    </source>
</reference>
<keyword evidence="9" id="KW-1185">Reference proteome</keyword>
<dbReference type="CDD" id="cd03784">
    <property type="entry name" value="GT1_Gtf-like"/>
    <property type="match status" value="1"/>
</dbReference>
<dbReference type="InterPro" id="IPR002213">
    <property type="entry name" value="UDP_glucos_trans"/>
</dbReference>
<dbReference type="UniPathway" id="UPA00009"/>
<dbReference type="PROSITE" id="PS00375">
    <property type="entry name" value="UDPGT"/>
    <property type="match status" value="1"/>
</dbReference>
<evidence type="ECO:0000256" key="3">
    <source>
        <dbReference type="ARBA" id="ARBA00022676"/>
    </source>
</evidence>
<dbReference type="PANTHER" id="PTHR48047">
    <property type="entry name" value="GLYCOSYLTRANSFERASE"/>
    <property type="match status" value="1"/>
</dbReference>
<dbReference type="PANTHER" id="PTHR48047:SF45">
    <property type="entry name" value="SCOPOLETIN GLUCOSYLTRANSFERASE-LIKE"/>
    <property type="match status" value="1"/>
</dbReference>
<evidence type="ECO:0000256" key="5">
    <source>
        <dbReference type="ARBA" id="ARBA00047606"/>
    </source>
</evidence>
<keyword evidence="4 6" id="KW-0808">Transferase</keyword>
<comment type="catalytic activity">
    <reaction evidence="5">
        <text>an anthocyanidin + UDP-alpha-D-glucose + H(+) = an anthocyanidin 3-O-beta-D-glucoside + UDP</text>
        <dbReference type="Rhea" id="RHEA:20093"/>
        <dbReference type="ChEBI" id="CHEBI:15378"/>
        <dbReference type="ChEBI" id="CHEBI:16307"/>
        <dbReference type="ChEBI" id="CHEBI:58223"/>
        <dbReference type="ChEBI" id="CHEBI:58885"/>
        <dbReference type="ChEBI" id="CHEBI:143576"/>
        <dbReference type="EC" id="2.4.1.115"/>
    </reaction>
</comment>
<dbReference type="GO" id="GO:0047213">
    <property type="term" value="F:anthocyanidin 3-O-glucosyltransferase activity"/>
    <property type="evidence" value="ECO:0007669"/>
    <property type="project" value="UniProtKB-EC"/>
</dbReference>
<dbReference type="FunCoup" id="B9RYE0">
    <property type="interactions" value="181"/>
</dbReference>
<dbReference type="Pfam" id="PF00201">
    <property type="entry name" value="UDPGT"/>
    <property type="match status" value="1"/>
</dbReference>
<dbReference type="FunFam" id="3.40.50.2000:FF:000071">
    <property type="entry name" value="Glycosyltransferase"/>
    <property type="match status" value="1"/>
</dbReference>
<evidence type="ECO:0000313" key="9">
    <source>
        <dbReference type="Proteomes" id="UP000008311"/>
    </source>
</evidence>
<dbReference type="EC" id="2.4.1.-" evidence="7"/>
<dbReference type="AlphaFoldDB" id="B9RYE0"/>
<dbReference type="SUPFAM" id="SSF53756">
    <property type="entry name" value="UDP-Glycosyltransferase/glycogen phosphorylase"/>
    <property type="match status" value="1"/>
</dbReference>
<dbReference type="Gene3D" id="3.40.50.2000">
    <property type="entry name" value="Glycogen Phosphorylase B"/>
    <property type="match status" value="2"/>
</dbReference>
<evidence type="ECO:0000256" key="6">
    <source>
        <dbReference type="RuleBase" id="RU003718"/>
    </source>
</evidence>
<evidence type="ECO:0000256" key="2">
    <source>
        <dbReference type="ARBA" id="ARBA00009995"/>
    </source>
</evidence>
<proteinExistence type="inferred from homology"/>
<dbReference type="InterPro" id="IPR035595">
    <property type="entry name" value="UDP_glycos_trans_CS"/>
</dbReference>
<sequence>MPSMGQDQLHIFFFPFMAHGHIIPTIDMAKLFASRGVKSTVITTPLNAKTISKTIQRTKNSGFDIDIRILEFPAEAGLPEGCENMDVIISHQDGKDLVMKFFRAIARLQQPLENLLGECKPDCLVADMFFPWTTDAAAKFGIPRLVFHGINFFSLCTGECIKLYEPHKKVSSDSEPFVIPYLPGEIKYTRKQLPDFLRQQEENDFLKMVKAVKESELKSYGVIVNSFYELESVYADFYRKELGRRAWHIGPLSLCNSGIEDKTQRGREATIDEHECTKWLDSKKPNSIIYICFGSLANFTASQLMELAVGLEASGQQFIWVVRRNKKSQEEDDEEWLPKGFEERMEGKGMIIRGWAPQVLILDHEAIGGFVTHCGWNSTLEGITAGKPMVTWPISAEQFYNEKLVTEILKIGTGVGVKEWVKFHGDHVTSEAVEKAINRIMTGEEAEEMRSRAKKLAEMAGHAVEEGGSSYSDLNALVEELRPRRG</sequence>
<protein>
    <recommendedName>
        <fullName evidence="7">Glycosyltransferase</fullName>
        <ecNumber evidence="7">2.4.1.-</ecNumber>
    </recommendedName>
</protein>
<gene>
    <name evidence="8" type="ORF">RCOM_0812340</name>
</gene>
<dbReference type="GO" id="GO:0035251">
    <property type="term" value="F:UDP-glucosyltransferase activity"/>
    <property type="evidence" value="ECO:0000318"/>
    <property type="project" value="GO_Central"/>
</dbReference>
<dbReference type="Proteomes" id="UP000008311">
    <property type="component" value="Unassembled WGS sequence"/>
</dbReference>
<dbReference type="FunFam" id="3.40.50.2000:FF:000047">
    <property type="entry name" value="Glycosyltransferase"/>
    <property type="match status" value="1"/>
</dbReference>
<organism evidence="8 9">
    <name type="scientific">Ricinus communis</name>
    <name type="common">Castor bean</name>
    <dbReference type="NCBI Taxonomy" id="3988"/>
    <lineage>
        <taxon>Eukaryota</taxon>
        <taxon>Viridiplantae</taxon>
        <taxon>Streptophyta</taxon>
        <taxon>Embryophyta</taxon>
        <taxon>Tracheophyta</taxon>
        <taxon>Spermatophyta</taxon>
        <taxon>Magnoliopsida</taxon>
        <taxon>eudicotyledons</taxon>
        <taxon>Gunneridae</taxon>
        <taxon>Pentapetalae</taxon>
        <taxon>rosids</taxon>
        <taxon>fabids</taxon>
        <taxon>Malpighiales</taxon>
        <taxon>Euphorbiaceae</taxon>
        <taxon>Acalyphoideae</taxon>
        <taxon>Acalypheae</taxon>
        <taxon>Ricinus</taxon>
    </lineage>
</organism>
<comment type="pathway">
    <text evidence="1">Pigment biosynthesis; anthocyanin biosynthesis.</text>
</comment>
<keyword evidence="3 6" id="KW-0328">Glycosyltransferase</keyword>
<accession>B9RYE0</accession>
<evidence type="ECO:0000256" key="1">
    <source>
        <dbReference type="ARBA" id="ARBA00004935"/>
    </source>
</evidence>
<dbReference type="GO" id="GO:0009718">
    <property type="term" value="P:anthocyanin-containing compound biosynthetic process"/>
    <property type="evidence" value="ECO:0007669"/>
    <property type="project" value="UniProtKB-UniPathway"/>
</dbReference>
<name>B9RYE0_RICCO</name>
<comment type="similarity">
    <text evidence="2 6">Belongs to the UDP-glycosyltransferase family.</text>
</comment>
<dbReference type="eggNOG" id="KOG1192">
    <property type="taxonomic scope" value="Eukaryota"/>
</dbReference>
<dbReference type="InParanoid" id="B9RYE0"/>